<accession>A0A0E9XJ57</accession>
<name>A0A0E9XJ57_ANGAN</name>
<organism evidence="1">
    <name type="scientific">Anguilla anguilla</name>
    <name type="common">European freshwater eel</name>
    <name type="synonym">Muraena anguilla</name>
    <dbReference type="NCBI Taxonomy" id="7936"/>
    <lineage>
        <taxon>Eukaryota</taxon>
        <taxon>Metazoa</taxon>
        <taxon>Chordata</taxon>
        <taxon>Craniata</taxon>
        <taxon>Vertebrata</taxon>
        <taxon>Euteleostomi</taxon>
        <taxon>Actinopterygii</taxon>
        <taxon>Neopterygii</taxon>
        <taxon>Teleostei</taxon>
        <taxon>Anguilliformes</taxon>
        <taxon>Anguillidae</taxon>
        <taxon>Anguilla</taxon>
    </lineage>
</organism>
<evidence type="ECO:0000313" key="1">
    <source>
        <dbReference type="EMBL" id="JAI02472.1"/>
    </source>
</evidence>
<protein>
    <submittedName>
        <fullName evidence="1">Uncharacterized protein</fullName>
    </submittedName>
</protein>
<proteinExistence type="predicted"/>
<dbReference type="AlphaFoldDB" id="A0A0E9XJ57"/>
<reference evidence="1" key="1">
    <citation type="submission" date="2014-11" db="EMBL/GenBank/DDBJ databases">
        <authorList>
            <person name="Amaro Gonzalez C."/>
        </authorList>
    </citation>
    <scope>NUCLEOTIDE SEQUENCE</scope>
</reference>
<sequence>MIREHLRSAGRHQCKRLAYSVPYGGHCFFFSLSGPLPRNKTYSFLYYTQILQRPRQNDGSFSRS</sequence>
<reference evidence="1" key="2">
    <citation type="journal article" date="2015" name="Fish Shellfish Immunol.">
        <title>Early steps in the European eel (Anguilla anguilla)-Vibrio vulnificus interaction in the gills: Role of the RtxA13 toxin.</title>
        <authorList>
            <person name="Callol A."/>
            <person name="Pajuelo D."/>
            <person name="Ebbesson L."/>
            <person name="Teles M."/>
            <person name="MacKenzie S."/>
            <person name="Amaro C."/>
        </authorList>
    </citation>
    <scope>NUCLEOTIDE SEQUENCE</scope>
</reference>
<dbReference type="EMBL" id="GBXM01006106">
    <property type="protein sequence ID" value="JAI02472.1"/>
    <property type="molecule type" value="Transcribed_RNA"/>
</dbReference>